<proteinExistence type="predicted"/>
<dbReference type="GO" id="GO:0016791">
    <property type="term" value="F:phosphatase activity"/>
    <property type="evidence" value="ECO:0007669"/>
    <property type="project" value="TreeGrafter"/>
</dbReference>
<gene>
    <name evidence="3" type="ORF">BBN63_15575</name>
</gene>
<keyword evidence="4" id="KW-1185">Reference proteome</keyword>
<name>A0A1U9QT72_STRNV</name>
<protein>
    <submittedName>
        <fullName evidence="3">Diguanylate cyclase</fullName>
    </submittedName>
</protein>
<dbReference type="RefSeq" id="WP_078076017.1">
    <property type="nucleotide sequence ID" value="NZ_CP018047.1"/>
</dbReference>
<sequence>MNEGSLLRRYEALLGAVPQSVWVMSADGVVTLLMGSGMPERLWHPDGESSWMDAVHPKDRDWFQRAWRKATQQRSPLDTIVRVRLEEAPDRFRHIKIIAAPVLDRGGALEWVGTATDAEAHWRTRMREKLLARMAPVPAAHNLSEAFLTTAAAVVPELADAVAVFHVQGGSEAAFRTSAGVPAAASAERVGLAPGLPPIHPLDADFLLGPAARQAIESQEAGLLTFPPGGPPEDSLSKISVRWLREAEATSVALLPVVVDDRTVALATTATCRGNPPSDEADLYLLQDVFQQMSGPLRRTMELQSIRDTALVLQQSFLAVPPSVEGLVITALYHPADSAAEVGGDWYDAVRLSADSLALSIGDIAGHDVDAATAMGRVNSMLRGLAYDSGPAASPAATLSRLDRIVQALDSPSMVTAVHAVLHRQADDAWHIALSNAGHPPPLLIPADAPSRYLHDLTAADPPLCVGEALPRTDLHAVIREGDTLVLYTDGLVEVPGTDIGDGLRRLREQTDALVRKGVSQMALIQELLPPVQNRWDDIAVIALQARRER</sequence>
<dbReference type="InterPro" id="IPR036457">
    <property type="entry name" value="PPM-type-like_dom_sf"/>
</dbReference>
<dbReference type="InterPro" id="IPR001932">
    <property type="entry name" value="PPM-type_phosphatase-like_dom"/>
</dbReference>
<dbReference type="Pfam" id="PF07228">
    <property type="entry name" value="SpoIIE"/>
    <property type="match status" value="1"/>
</dbReference>
<dbReference type="PANTHER" id="PTHR43156:SF2">
    <property type="entry name" value="STAGE II SPORULATION PROTEIN E"/>
    <property type="match status" value="1"/>
</dbReference>
<evidence type="ECO:0000313" key="4">
    <source>
        <dbReference type="Proteomes" id="UP000189677"/>
    </source>
</evidence>
<evidence type="ECO:0000313" key="3">
    <source>
        <dbReference type="EMBL" id="AQU67454.1"/>
    </source>
</evidence>
<dbReference type="KEGG" id="snw:BBN63_15575"/>
<dbReference type="AlphaFoldDB" id="A0A1U9QT72"/>
<dbReference type="InterPro" id="IPR052016">
    <property type="entry name" value="Bact_Sigma-Reg"/>
</dbReference>
<dbReference type="InterPro" id="IPR035965">
    <property type="entry name" value="PAS-like_dom_sf"/>
</dbReference>
<reference evidence="3 4" key="1">
    <citation type="submission" date="2016-11" db="EMBL/GenBank/DDBJ databases">
        <title>Complete genome sequence of Streptomyces niveus SCSIO 3406.</title>
        <authorList>
            <person name="Zhu Q."/>
            <person name="Cheng W."/>
            <person name="Song Y."/>
            <person name="Li Q."/>
            <person name="Ju J."/>
        </authorList>
    </citation>
    <scope>NUCLEOTIDE SEQUENCE [LARGE SCALE GENOMIC DNA]</scope>
    <source>
        <strain evidence="3 4">SCSIO 3406</strain>
    </source>
</reference>
<dbReference type="OrthoDB" id="118142at2"/>
<dbReference type="Gene3D" id="3.60.40.10">
    <property type="entry name" value="PPM-type phosphatase domain"/>
    <property type="match status" value="1"/>
</dbReference>
<dbReference type="Proteomes" id="UP000189677">
    <property type="component" value="Chromosome"/>
</dbReference>
<dbReference type="Gene3D" id="3.30.450.20">
    <property type="entry name" value="PAS domain"/>
    <property type="match status" value="1"/>
</dbReference>
<accession>A0A1U9QT72</accession>
<feature type="domain" description="PPM-type phosphatase" evidence="2">
    <location>
        <begin position="327"/>
        <end position="546"/>
    </location>
</feature>
<dbReference type="EMBL" id="CP018047">
    <property type="protein sequence ID" value="AQU67454.1"/>
    <property type="molecule type" value="Genomic_DNA"/>
</dbReference>
<dbReference type="SUPFAM" id="SSF55785">
    <property type="entry name" value="PYP-like sensor domain (PAS domain)"/>
    <property type="match status" value="1"/>
</dbReference>
<keyword evidence="1" id="KW-0378">Hydrolase</keyword>
<dbReference type="SMART" id="SM00331">
    <property type="entry name" value="PP2C_SIG"/>
    <property type="match status" value="1"/>
</dbReference>
<dbReference type="PANTHER" id="PTHR43156">
    <property type="entry name" value="STAGE II SPORULATION PROTEIN E-RELATED"/>
    <property type="match status" value="1"/>
</dbReference>
<evidence type="ECO:0000259" key="2">
    <source>
        <dbReference type="SMART" id="SM00331"/>
    </source>
</evidence>
<evidence type="ECO:0000256" key="1">
    <source>
        <dbReference type="ARBA" id="ARBA00022801"/>
    </source>
</evidence>
<organism evidence="3 4">
    <name type="scientific">Streptomyces niveus</name>
    <name type="common">Streptomyces spheroides</name>
    <dbReference type="NCBI Taxonomy" id="193462"/>
    <lineage>
        <taxon>Bacteria</taxon>
        <taxon>Bacillati</taxon>
        <taxon>Actinomycetota</taxon>
        <taxon>Actinomycetes</taxon>
        <taxon>Kitasatosporales</taxon>
        <taxon>Streptomycetaceae</taxon>
        <taxon>Streptomyces</taxon>
    </lineage>
</organism>